<organism evidence="1 2">
    <name type="scientific">Ceratodon purpureus</name>
    <name type="common">Fire moss</name>
    <name type="synonym">Dicranum purpureum</name>
    <dbReference type="NCBI Taxonomy" id="3225"/>
    <lineage>
        <taxon>Eukaryota</taxon>
        <taxon>Viridiplantae</taxon>
        <taxon>Streptophyta</taxon>
        <taxon>Embryophyta</taxon>
        <taxon>Bryophyta</taxon>
        <taxon>Bryophytina</taxon>
        <taxon>Bryopsida</taxon>
        <taxon>Dicranidae</taxon>
        <taxon>Pseudoditrichales</taxon>
        <taxon>Ditrichaceae</taxon>
        <taxon>Ceratodon</taxon>
    </lineage>
</organism>
<evidence type="ECO:0000313" key="1">
    <source>
        <dbReference type="EMBL" id="KAG0579957.1"/>
    </source>
</evidence>
<reference evidence="1" key="1">
    <citation type="submission" date="2020-06" db="EMBL/GenBank/DDBJ databases">
        <title>WGS assembly of Ceratodon purpureus strain R40.</title>
        <authorList>
            <person name="Carey S.B."/>
            <person name="Jenkins J."/>
            <person name="Shu S."/>
            <person name="Lovell J.T."/>
            <person name="Sreedasyam A."/>
            <person name="Maumus F."/>
            <person name="Tiley G.P."/>
            <person name="Fernandez-Pozo N."/>
            <person name="Barry K."/>
            <person name="Chen C."/>
            <person name="Wang M."/>
            <person name="Lipzen A."/>
            <person name="Daum C."/>
            <person name="Saski C.A."/>
            <person name="Payton A.C."/>
            <person name="Mcbreen J.C."/>
            <person name="Conrad R.E."/>
            <person name="Kollar L.M."/>
            <person name="Olsson S."/>
            <person name="Huttunen S."/>
            <person name="Landis J.B."/>
            <person name="Wickett N.J."/>
            <person name="Johnson M.G."/>
            <person name="Rensing S.A."/>
            <person name="Grimwood J."/>
            <person name="Schmutz J."/>
            <person name="Mcdaniel S.F."/>
        </authorList>
    </citation>
    <scope>NUCLEOTIDE SEQUENCE</scope>
    <source>
        <strain evidence="1">R40</strain>
    </source>
</reference>
<proteinExistence type="predicted"/>
<gene>
    <name evidence="1" type="ORF">KC19_4G137800</name>
</gene>
<dbReference type="AlphaFoldDB" id="A0A8T0IAK3"/>
<evidence type="ECO:0000313" key="2">
    <source>
        <dbReference type="Proteomes" id="UP000822688"/>
    </source>
</evidence>
<accession>A0A8T0IAK3</accession>
<dbReference type="Proteomes" id="UP000822688">
    <property type="component" value="Chromosome 4"/>
</dbReference>
<comment type="caution">
    <text evidence="1">The sequence shown here is derived from an EMBL/GenBank/DDBJ whole genome shotgun (WGS) entry which is preliminary data.</text>
</comment>
<protein>
    <submittedName>
        <fullName evidence="1">Uncharacterized protein</fullName>
    </submittedName>
</protein>
<dbReference type="EMBL" id="CM026424">
    <property type="protein sequence ID" value="KAG0579957.1"/>
    <property type="molecule type" value="Genomic_DNA"/>
</dbReference>
<keyword evidence="2" id="KW-1185">Reference proteome</keyword>
<name>A0A8T0IAK3_CERPU</name>
<sequence>MTARASLREKRFWDDVVTRFSCCCDIADQSRMKDLFRFGSRFPFSSYKTRPEKESGTQRSPRKIAFCQSARGSFLTSSEEPLLCRLPCLELTDLENECLNENEFLKEFRLIWRLLLKASPPYLSSILSPSVSDSLWSILCRANPMHKPITEAKHTRKGRWFNAMARFPVDTTIALATPIIPLAIVNFFKPDSLASEQRLFYAEPHLKTPTISLRSPTNRARS</sequence>